<dbReference type="Proteomes" id="UP000800200">
    <property type="component" value="Unassembled WGS sequence"/>
</dbReference>
<dbReference type="InterPro" id="IPR052957">
    <property type="entry name" value="Auxin_embryo_med"/>
</dbReference>
<sequence length="1485" mass="169382">MITPQWDKAFFADHPQKHQTTIILDRICDGSRDFATALETDLESLHPMVLLFLQKIKQLHLTLSHSRYPHLHPTIRKHFRCFNDASCPRIMSLQDEDSGILEHFYTIESTLEFRGQEHKRPNVTRTEIVLAFPVKRFKDIWTASLKDLPTFSYLPLGNFDFRFIIQADFLTAANRQSIDEDSNWNGNIARAIPRAFVKAVDTFNKEFSEPLELGKTWPLFLNERYCPPNRYWRKVEKDILDHLKKTAVLQTRAENYAKPTSLTFMDWAHDRNGDPIFGTGDDYISSSYPFFVRKALDLLGVTKPDSDWVVKRLRELHRDRCLHTGNRTMEWYSDLAKVLLIVRQAQPGTERQLETAPTASDPIYFPENLGVNIPPGLTLTIVQQAACECKHRKKLFKLLGVQDCDVKSIVERIINYHTKLDRAKPSDIIEQVKYLYHAREHLEPGDMEEIWFATENNGPFRRGVRIYPPVSADDELRDLFSGYKNAVFLHPGYLQGLVPSQESHLIEWLEDSANICKMPRLCSESGGMHDDFLWLLENKIERILGVLRTNWSNYNPIMTDETGTSVGRAKKLYYNVQLKAGNTSHKKKVRQTFCEEVIALPSGDFVSANNCVYHAPLGFTSKPSLSLIYGNELAELFQILRVPDASCAEVLEHLQRLRLDTASTMSAVAAVYNYLQVHFGNSCNVNNSSYCIAVPSPSGDLEWRKPSQCVWDDAEFVENGLELKSKVAIRRIIERDAPSASLFFTNILKLPNAGINELLEELKVLQEDGSDNTMTIFRLYERIQTHWRSATAAEKTRQAFTAQPLVFLRSYDDAPSEWLHLDQCIWRPSKIRTKYALMPTLEEFGDLFQRILQVPNATLNTLIAELLDTTSDSSAAVNAEDFQYCKDLLLEINRKRETTNELQQLHGSRCWPCSMCSTEKMFRAIGEFYVNDRQLLFNEFKSSHTFLDLDFDDSRDISDLLRRLGCDSFLSETVAVETEAHQPLQYDQELTQDYRSRAVALSIYIECKGCRSRDDVQMLLQNANVWMTPAVTTHYRMPVDSFSQPRVATKNEGGSSQPTLEIYFSTDRRKRECALVADFPEQLVEALEVRPADVAAEVSQLLQVHLDSLNDLLVRKGIISGTTSSSGSEEAQNADQIDENYQTQGLEQFVNEERTASSAHSQRSSDAAEPGRSGTESSISPIAETEEATSYLRPVQNRAFTSRPSTSPDQVRTPLESHDGPSSPEQTPEAFSEEPVVTLGIYNTVNRSHNTGRLRDFARNADTVFNARAQTTRRASSTREDAFDLSELNSALQEVELLQTSYNTINVRLNHTHRGGVIPDRSQEQRAPDFEVGFLGELFIFTILRHRLNLPNFSAEINWKSRLRSRAGFSPCRDGPSDFEYHDEGGELTRYFQQMQHPYPRPDWLTNRSVCVGMICKLINMYHRLRVTSALPTEIYVIVRVSGLNALEVGSHHQPQWRVYLDPYTLGEQGVLNFTAPTYAVTATG</sequence>
<dbReference type="OrthoDB" id="1262810at2759"/>
<feature type="compositionally biased region" description="Polar residues" evidence="1">
    <location>
        <begin position="1156"/>
        <end position="1165"/>
    </location>
</feature>
<keyword evidence="3" id="KW-1185">Reference proteome</keyword>
<accession>A0A6A6EAB3</accession>
<evidence type="ECO:0000313" key="2">
    <source>
        <dbReference type="EMBL" id="KAF2187468.1"/>
    </source>
</evidence>
<name>A0A6A6EAB3_9PEZI</name>
<gene>
    <name evidence="2" type="ORF">K469DRAFT_772048</name>
</gene>
<feature type="compositionally biased region" description="Polar residues" evidence="1">
    <location>
        <begin position="1198"/>
        <end position="1210"/>
    </location>
</feature>
<dbReference type="PANTHER" id="PTHR32387:SF0">
    <property type="entry name" value="PROTEIN NO VEIN"/>
    <property type="match status" value="1"/>
</dbReference>
<feature type="region of interest" description="Disordered" evidence="1">
    <location>
        <begin position="1152"/>
        <end position="1235"/>
    </location>
</feature>
<protein>
    <recommendedName>
        <fullName evidence="4">Heterokaryon incompatibility domain-containing protein</fullName>
    </recommendedName>
</protein>
<proteinExistence type="predicted"/>
<evidence type="ECO:0000313" key="3">
    <source>
        <dbReference type="Proteomes" id="UP000800200"/>
    </source>
</evidence>
<organism evidence="2 3">
    <name type="scientific">Zopfia rhizophila CBS 207.26</name>
    <dbReference type="NCBI Taxonomy" id="1314779"/>
    <lineage>
        <taxon>Eukaryota</taxon>
        <taxon>Fungi</taxon>
        <taxon>Dikarya</taxon>
        <taxon>Ascomycota</taxon>
        <taxon>Pezizomycotina</taxon>
        <taxon>Dothideomycetes</taxon>
        <taxon>Dothideomycetes incertae sedis</taxon>
        <taxon>Zopfiaceae</taxon>
        <taxon>Zopfia</taxon>
    </lineage>
</organism>
<dbReference type="EMBL" id="ML994627">
    <property type="protein sequence ID" value="KAF2187468.1"/>
    <property type="molecule type" value="Genomic_DNA"/>
</dbReference>
<dbReference type="PANTHER" id="PTHR32387">
    <property type="entry name" value="WU:FJ29H11"/>
    <property type="match status" value="1"/>
</dbReference>
<evidence type="ECO:0000256" key="1">
    <source>
        <dbReference type="SAM" id="MobiDB-lite"/>
    </source>
</evidence>
<evidence type="ECO:0008006" key="4">
    <source>
        <dbReference type="Google" id="ProtNLM"/>
    </source>
</evidence>
<reference evidence="2" key="1">
    <citation type="journal article" date="2020" name="Stud. Mycol.">
        <title>101 Dothideomycetes genomes: a test case for predicting lifestyles and emergence of pathogens.</title>
        <authorList>
            <person name="Haridas S."/>
            <person name="Albert R."/>
            <person name="Binder M."/>
            <person name="Bloem J."/>
            <person name="Labutti K."/>
            <person name="Salamov A."/>
            <person name="Andreopoulos B."/>
            <person name="Baker S."/>
            <person name="Barry K."/>
            <person name="Bills G."/>
            <person name="Bluhm B."/>
            <person name="Cannon C."/>
            <person name="Castanera R."/>
            <person name="Culley D."/>
            <person name="Daum C."/>
            <person name="Ezra D."/>
            <person name="Gonzalez J."/>
            <person name="Henrissat B."/>
            <person name="Kuo A."/>
            <person name="Liang C."/>
            <person name="Lipzen A."/>
            <person name="Lutzoni F."/>
            <person name="Magnuson J."/>
            <person name="Mondo S."/>
            <person name="Nolan M."/>
            <person name="Ohm R."/>
            <person name="Pangilinan J."/>
            <person name="Park H.-J."/>
            <person name="Ramirez L."/>
            <person name="Alfaro M."/>
            <person name="Sun H."/>
            <person name="Tritt A."/>
            <person name="Yoshinaga Y."/>
            <person name="Zwiers L.-H."/>
            <person name="Turgeon B."/>
            <person name="Goodwin S."/>
            <person name="Spatafora J."/>
            <person name="Crous P."/>
            <person name="Grigoriev I."/>
        </authorList>
    </citation>
    <scope>NUCLEOTIDE SEQUENCE</scope>
    <source>
        <strain evidence="2">CBS 207.26</strain>
    </source>
</reference>